<feature type="domain" description="MPN635 N-terminal" evidence="1">
    <location>
        <begin position="139"/>
        <end position="228"/>
    </location>
</feature>
<evidence type="ECO:0000313" key="2">
    <source>
        <dbReference type="EMBL" id="AIE93362.1"/>
    </source>
</evidence>
<dbReference type="AlphaFoldDB" id="A0A075FUN8"/>
<dbReference type="Pfam" id="PF25856">
    <property type="entry name" value="MPN635_N"/>
    <property type="match status" value="1"/>
</dbReference>
<accession>A0A075FUN8</accession>
<reference evidence="2" key="1">
    <citation type="journal article" date="2014" name="Genome Biol. Evol.">
        <title>Pangenome evidence for extensive interdomain horizontal transfer affecting lineage core and shell genes in uncultured planktonic thaumarchaeota and euryarchaeota.</title>
        <authorList>
            <person name="Deschamps P."/>
            <person name="Zivanovic Y."/>
            <person name="Moreira D."/>
            <person name="Rodriguez-Valera F."/>
            <person name="Lopez-Garcia P."/>
        </authorList>
    </citation>
    <scope>NUCLEOTIDE SEQUENCE</scope>
</reference>
<organism evidence="2">
    <name type="scientific">uncultured marine group II/III euryarchaeote AD1000_34_D01</name>
    <dbReference type="NCBI Taxonomy" id="1457757"/>
    <lineage>
        <taxon>Archaea</taxon>
        <taxon>Methanobacteriati</taxon>
        <taxon>Methanobacteriota</taxon>
        <taxon>environmental samples</taxon>
    </lineage>
</organism>
<sequence>MSDWTIVSALREIIANALDEQKISNSDGITIIERGDEWHIIDYGRGLAIEHLTLNENQEKMDSNLPLIGKFGVGLKDALATLHNNGIDVEIRSTNGTFTLIKEAKRDFEGIITLHVDYDSDKAIEVGTEVRLTGVEQYEIEEAKHLFLDLSGHRVIEDNEIGQVIDPGEETPGVYIHGVRVNDEDDFLFSYNVSSLSNQLSQFLNRERQAVARTAYGSVLRELLLDCRTDKLRDSLALQLENRHRGDSCYEVKRWADVGVFALERLCEQKSVVAISQHQLEYDRHHIDDMRGEGTIPILMKKSEIKRIEKLQYEYKTSIRLLSDWVSQDQEKYILDPVDEDEMNEDERKVFASRNPLMRLVGVPEDNEPNIIVSNTTRPPRNAGEAGGLAVQRHVVGYYSRSEDLVVIHRNQLKNQADFAGTLLHELAHRSSGRPDVDRNFEIELTKFLGKVGKQAISL</sequence>
<name>A0A075FUN8_9EURY</name>
<dbReference type="InterPro" id="IPR058987">
    <property type="entry name" value="MPN635_N"/>
</dbReference>
<dbReference type="SUPFAM" id="SSF55874">
    <property type="entry name" value="ATPase domain of HSP90 chaperone/DNA topoisomerase II/histidine kinase"/>
    <property type="match status" value="1"/>
</dbReference>
<dbReference type="EMBL" id="KF900392">
    <property type="protein sequence ID" value="AIE93362.1"/>
    <property type="molecule type" value="Genomic_DNA"/>
</dbReference>
<dbReference type="InterPro" id="IPR036890">
    <property type="entry name" value="HATPase_C_sf"/>
</dbReference>
<dbReference type="Gene3D" id="3.30.565.10">
    <property type="entry name" value="Histidine kinase-like ATPase, C-terminal domain"/>
    <property type="match status" value="1"/>
</dbReference>
<protein>
    <recommendedName>
        <fullName evidence="1">MPN635 N-terminal domain-containing protein</fullName>
    </recommendedName>
</protein>
<proteinExistence type="predicted"/>
<evidence type="ECO:0000259" key="1">
    <source>
        <dbReference type="Pfam" id="PF25856"/>
    </source>
</evidence>